<evidence type="ECO:0000256" key="3">
    <source>
        <dbReference type="ARBA" id="ARBA00023163"/>
    </source>
</evidence>
<dbReference type="Gene3D" id="1.10.10.10">
    <property type="entry name" value="Winged helix-like DNA-binding domain superfamily/Winged helix DNA-binding domain"/>
    <property type="match status" value="1"/>
</dbReference>
<dbReference type="GO" id="GO:0003677">
    <property type="term" value="F:DNA binding"/>
    <property type="evidence" value="ECO:0007669"/>
    <property type="project" value="UniProtKB-KW"/>
</dbReference>
<dbReference type="InterPro" id="IPR014757">
    <property type="entry name" value="Tscrpt_reg_IclR_C"/>
</dbReference>
<dbReference type="InterPro" id="IPR029016">
    <property type="entry name" value="GAF-like_dom_sf"/>
</dbReference>
<dbReference type="Gene3D" id="3.30.450.40">
    <property type="match status" value="1"/>
</dbReference>
<organism evidence="6 7">
    <name type="scientific">Duganella vulcania</name>
    <dbReference type="NCBI Taxonomy" id="2692166"/>
    <lineage>
        <taxon>Bacteria</taxon>
        <taxon>Pseudomonadati</taxon>
        <taxon>Pseudomonadota</taxon>
        <taxon>Betaproteobacteria</taxon>
        <taxon>Burkholderiales</taxon>
        <taxon>Oxalobacteraceae</taxon>
        <taxon>Telluria group</taxon>
        <taxon>Duganella</taxon>
    </lineage>
</organism>
<dbReference type="InterPro" id="IPR005471">
    <property type="entry name" value="Tscrpt_reg_IclR_N"/>
</dbReference>
<dbReference type="InterPro" id="IPR050707">
    <property type="entry name" value="HTH_MetabolicPath_Reg"/>
</dbReference>
<dbReference type="Pfam" id="PF01614">
    <property type="entry name" value="IclR_C"/>
    <property type="match status" value="1"/>
</dbReference>
<dbReference type="SMART" id="SM00346">
    <property type="entry name" value="HTH_ICLR"/>
    <property type="match status" value="1"/>
</dbReference>
<evidence type="ECO:0000259" key="5">
    <source>
        <dbReference type="PROSITE" id="PS51078"/>
    </source>
</evidence>
<evidence type="ECO:0000256" key="1">
    <source>
        <dbReference type="ARBA" id="ARBA00023015"/>
    </source>
</evidence>
<protein>
    <submittedName>
        <fullName evidence="6">Helix-turn-helix domain-containing protein</fullName>
    </submittedName>
</protein>
<reference evidence="6 7" key="1">
    <citation type="submission" date="2020-01" db="EMBL/GenBank/DDBJ databases">
        <title>Novel species isolated from a subtropical stream in China.</title>
        <authorList>
            <person name="Lu H."/>
        </authorList>
    </citation>
    <scope>NUCLEOTIDE SEQUENCE [LARGE SCALE GENOMIC DNA]</scope>
    <source>
        <strain evidence="6 7">FT82W</strain>
    </source>
</reference>
<dbReference type="Proteomes" id="UP000470302">
    <property type="component" value="Unassembled WGS sequence"/>
</dbReference>
<keyword evidence="1" id="KW-0805">Transcription regulation</keyword>
<proteinExistence type="predicted"/>
<dbReference type="InterPro" id="IPR036388">
    <property type="entry name" value="WH-like_DNA-bd_sf"/>
</dbReference>
<feature type="domain" description="IclR-ED" evidence="5">
    <location>
        <begin position="72"/>
        <end position="255"/>
    </location>
</feature>
<dbReference type="PROSITE" id="PS51078">
    <property type="entry name" value="ICLR_ED"/>
    <property type="match status" value="1"/>
</dbReference>
<dbReference type="SUPFAM" id="SSF55781">
    <property type="entry name" value="GAF domain-like"/>
    <property type="match status" value="1"/>
</dbReference>
<dbReference type="PANTHER" id="PTHR30136:SF35">
    <property type="entry name" value="HTH-TYPE TRANSCRIPTIONAL REGULATOR RV1719"/>
    <property type="match status" value="1"/>
</dbReference>
<dbReference type="PANTHER" id="PTHR30136">
    <property type="entry name" value="HELIX-TURN-HELIX TRANSCRIPTIONAL REGULATOR, ICLR FAMILY"/>
    <property type="match status" value="1"/>
</dbReference>
<feature type="domain" description="HTH iclR-type" evidence="4">
    <location>
        <begin position="9"/>
        <end position="71"/>
    </location>
</feature>
<dbReference type="InterPro" id="IPR036390">
    <property type="entry name" value="WH_DNA-bd_sf"/>
</dbReference>
<dbReference type="GO" id="GO:0045892">
    <property type="term" value="P:negative regulation of DNA-templated transcription"/>
    <property type="evidence" value="ECO:0007669"/>
    <property type="project" value="TreeGrafter"/>
</dbReference>
<accession>A0A845FWG7</accession>
<dbReference type="GO" id="GO:0003700">
    <property type="term" value="F:DNA-binding transcription factor activity"/>
    <property type="evidence" value="ECO:0007669"/>
    <property type="project" value="TreeGrafter"/>
</dbReference>
<evidence type="ECO:0000256" key="2">
    <source>
        <dbReference type="ARBA" id="ARBA00023125"/>
    </source>
</evidence>
<name>A0A845FWG7_9BURK</name>
<evidence type="ECO:0000313" key="7">
    <source>
        <dbReference type="Proteomes" id="UP000470302"/>
    </source>
</evidence>
<dbReference type="Pfam" id="PF09339">
    <property type="entry name" value="HTH_IclR"/>
    <property type="match status" value="1"/>
</dbReference>
<evidence type="ECO:0000259" key="4">
    <source>
        <dbReference type="PROSITE" id="PS51077"/>
    </source>
</evidence>
<dbReference type="EMBL" id="WWCW01000002">
    <property type="protein sequence ID" value="MYM85881.1"/>
    <property type="molecule type" value="Genomic_DNA"/>
</dbReference>
<gene>
    <name evidence="6" type="ORF">GTP91_01665</name>
</gene>
<keyword evidence="3" id="KW-0804">Transcription</keyword>
<sequence length="257" mass="27526">MNKETGGVVKSADRVLDVLELLAESGRPLSHTEIANQLNIPKSSLTSLLRNLEARGYLRMVLGPNSYELGPSVLALARQARGGFDLKKTGSALIDRLTQTVNESSSLNVLNGDKIELLYGANSSHALVYTMRVGDRAPLHAVSSGKAILAALPPAERDALLAGLDLARVTPNTITSINRLQEELKQVERDGIAFSFEEYTLGIIGIGAAVRGADGRPVAAINLAVPSVRYNEHVKMELINALRTTVGAFEDSMRLAS</sequence>
<dbReference type="SUPFAM" id="SSF46785">
    <property type="entry name" value="Winged helix' DNA-binding domain"/>
    <property type="match status" value="1"/>
</dbReference>
<evidence type="ECO:0000313" key="6">
    <source>
        <dbReference type="EMBL" id="MYM85881.1"/>
    </source>
</evidence>
<dbReference type="PROSITE" id="PS51077">
    <property type="entry name" value="HTH_ICLR"/>
    <property type="match status" value="1"/>
</dbReference>
<comment type="caution">
    <text evidence="6">The sequence shown here is derived from an EMBL/GenBank/DDBJ whole genome shotgun (WGS) entry which is preliminary data.</text>
</comment>
<keyword evidence="2" id="KW-0238">DNA-binding</keyword>
<dbReference type="AlphaFoldDB" id="A0A845FWG7"/>